<proteinExistence type="predicted"/>
<dbReference type="OrthoDB" id="1799235at2"/>
<keyword evidence="1" id="KW-1133">Transmembrane helix</keyword>
<dbReference type="AlphaFoldDB" id="G7W818"/>
<keyword evidence="1" id="KW-0812">Transmembrane</keyword>
<keyword evidence="3" id="KW-1185">Reference proteome</keyword>
<organism evidence="2 3">
    <name type="scientific">Desulfosporosinus orientis (strain ATCC 19365 / DSM 765 / NCIMB 8382 / VKM B-1628 / Singapore I)</name>
    <name type="common">Desulfotomaculum orientis</name>
    <dbReference type="NCBI Taxonomy" id="768706"/>
    <lineage>
        <taxon>Bacteria</taxon>
        <taxon>Bacillati</taxon>
        <taxon>Bacillota</taxon>
        <taxon>Clostridia</taxon>
        <taxon>Eubacteriales</taxon>
        <taxon>Desulfitobacteriaceae</taxon>
        <taxon>Desulfosporosinus</taxon>
    </lineage>
</organism>
<feature type="transmembrane region" description="Helical" evidence="1">
    <location>
        <begin position="63"/>
        <end position="86"/>
    </location>
</feature>
<feature type="transmembrane region" description="Helical" evidence="1">
    <location>
        <begin position="31"/>
        <end position="51"/>
    </location>
</feature>
<dbReference type="KEGG" id="dor:Desor_0760"/>
<dbReference type="HOGENOM" id="CLU_183593_0_0_9"/>
<accession>G7W818</accession>
<feature type="transmembrane region" description="Helical" evidence="1">
    <location>
        <begin position="5"/>
        <end position="25"/>
    </location>
</feature>
<evidence type="ECO:0000313" key="3">
    <source>
        <dbReference type="Proteomes" id="UP000006346"/>
    </source>
</evidence>
<gene>
    <name evidence="2" type="ordered locus">Desor_0760</name>
</gene>
<name>G7W818_DESOD</name>
<reference evidence="2 3" key="2">
    <citation type="journal article" date="2012" name="J. Bacteriol.">
        <title>Complete genome sequences of Desulfosporosinus orientis DSM765T, Desulfosporosinus youngiae DSM17734T, Desulfosporosinus meridiei DSM13257T, and Desulfosporosinus acidiphilus DSM22704T.</title>
        <authorList>
            <person name="Pester M."/>
            <person name="Brambilla E."/>
            <person name="Alazard D."/>
            <person name="Rattei T."/>
            <person name="Weinmaier T."/>
            <person name="Han J."/>
            <person name="Lucas S."/>
            <person name="Lapidus A."/>
            <person name="Cheng J.F."/>
            <person name="Goodwin L."/>
            <person name="Pitluck S."/>
            <person name="Peters L."/>
            <person name="Ovchinnikova G."/>
            <person name="Teshima H."/>
            <person name="Detter J.C."/>
            <person name="Han C.S."/>
            <person name="Tapia R."/>
            <person name="Land M.L."/>
            <person name="Hauser L."/>
            <person name="Kyrpides N.C."/>
            <person name="Ivanova N.N."/>
            <person name="Pagani I."/>
            <person name="Huntmann M."/>
            <person name="Wei C.L."/>
            <person name="Davenport K.W."/>
            <person name="Daligault H."/>
            <person name="Chain P.S."/>
            <person name="Chen A."/>
            <person name="Mavromatis K."/>
            <person name="Markowitz V."/>
            <person name="Szeto E."/>
            <person name="Mikhailova N."/>
            <person name="Pati A."/>
            <person name="Wagner M."/>
            <person name="Woyke T."/>
            <person name="Ollivier B."/>
            <person name="Klenk H.P."/>
            <person name="Spring S."/>
            <person name="Loy A."/>
        </authorList>
    </citation>
    <scope>NUCLEOTIDE SEQUENCE [LARGE SCALE GENOMIC DNA]</scope>
    <source>
        <strain evidence="3">ATCC 19365 / DSM 765 / NCIMB 8382 / VKM B-1628</strain>
    </source>
</reference>
<dbReference type="PATRIC" id="fig|768706.3.peg.728"/>
<dbReference type="RefSeq" id="WP_014183269.1">
    <property type="nucleotide sequence ID" value="NC_016584.1"/>
</dbReference>
<reference evidence="3" key="1">
    <citation type="submission" date="2011-11" db="EMBL/GenBank/DDBJ databases">
        <title>Complete sequence of Desulfosporosinus orientis DSM 765.</title>
        <authorList>
            <person name="Lucas S."/>
            <person name="Han J."/>
            <person name="Lapidus A."/>
            <person name="Cheng J.-F."/>
            <person name="Goodwin L."/>
            <person name="Pitluck S."/>
            <person name="Peters L."/>
            <person name="Ovchinnikova G."/>
            <person name="Teshima H."/>
            <person name="Detter J.C."/>
            <person name="Han C."/>
            <person name="Tapia R."/>
            <person name="Land M."/>
            <person name="Hauser L."/>
            <person name="Kyrpides N."/>
            <person name="Ivanova N."/>
            <person name="Pagani I."/>
            <person name="Pester M."/>
            <person name="Spring S."/>
            <person name="Ollivier B."/>
            <person name="Rattei T."/>
            <person name="Klenk H.-P."/>
            <person name="Wagner M."/>
            <person name="Loy A."/>
            <person name="Woyke T."/>
        </authorList>
    </citation>
    <scope>NUCLEOTIDE SEQUENCE [LARGE SCALE GENOMIC DNA]</scope>
    <source>
        <strain evidence="3">ATCC 19365 / DSM 765 / NCIMB 8382 / VKM B-1628</strain>
    </source>
</reference>
<keyword evidence="1" id="KW-0472">Membrane</keyword>
<evidence type="ECO:0000256" key="1">
    <source>
        <dbReference type="SAM" id="Phobius"/>
    </source>
</evidence>
<dbReference type="eggNOG" id="ENOG502ZKRX">
    <property type="taxonomic scope" value="Bacteria"/>
</dbReference>
<dbReference type="Proteomes" id="UP000006346">
    <property type="component" value="Chromosome"/>
</dbReference>
<sequence>MNRLLIILLCIAASFSMITFFLYKWFSKLKIVKYLPSVLCLFVGGFYFYLAKTASNGSGFEDLANMLMAMIFLVGFASGLVTALIAELWSNYNS</sequence>
<protein>
    <submittedName>
        <fullName evidence="2">Uncharacterized protein</fullName>
    </submittedName>
</protein>
<evidence type="ECO:0000313" key="2">
    <source>
        <dbReference type="EMBL" id="AET66444.1"/>
    </source>
</evidence>
<dbReference type="EMBL" id="CP003108">
    <property type="protein sequence ID" value="AET66444.1"/>
    <property type="molecule type" value="Genomic_DNA"/>
</dbReference>